<keyword evidence="2" id="KW-1185">Reference proteome</keyword>
<dbReference type="EMBL" id="FQXM01000003">
    <property type="protein sequence ID" value="SHH25549.1"/>
    <property type="molecule type" value="Genomic_DNA"/>
</dbReference>
<protein>
    <submittedName>
        <fullName evidence="1">Uncharacterized protein</fullName>
    </submittedName>
</protein>
<accession>A0A1M5RHN6</accession>
<reference evidence="1 2" key="1">
    <citation type="submission" date="2016-11" db="EMBL/GenBank/DDBJ databases">
        <authorList>
            <person name="Jaros S."/>
            <person name="Januszkiewicz K."/>
            <person name="Wedrychowicz H."/>
        </authorList>
    </citation>
    <scope>NUCLEOTIDE SEQUENCE [LARGE SCALE GENOMIC DNA]</scope>
    <source>
        <strain evidence="1 2">DSM 8605</strain>
    </source>
</reference>
<evidence type="ECO:0000313" key="1">
    <source>
        <dbReference type="EMBL" id="SHH25549.1"/>
    </source>
</evidence>
<dbReference type="OrthoDB" id="1938183at2"/>
<dbReference type="AlphaFoldDB" id="A0A1M5RHN6"/>
<dbReference type="RefSeq" id="WP_073336716.1">
    <property type="nucleotide sequence ID" value="NZ_FQXM01000003.1"/>
</dbReference>
<organism evidence="1 2">
    <name type="scientific">Clostridium grantii DSM 8605</name>
    <dbReference type="NCBI Taxonomy" id="1121316"/>
    <lineage>
        <taxon>Bacteria</taxon>
        <taxon>Bacillati</taxon>
        <taxon>Bacillota</taxon>
        <taxon>Clostridia</taxon>
        <taxon>Eubacteriales</taxon>
        <taxon>Clostridiaceae</taxon>
        <taxon>Clostridium</taxon>
    </lineage>
</organism>
<dbReference type="Proteomes" id="UP000184447">
    <property type="component" value="Unassembled WGS sequence"/>
</dbReference>
<evidence type="ECO:0000313" key="2">
    <source>
        <dbReference type="Proteomes" id="UP000184447"/>
    </source>
</evidence>
<gene>
    <name evidence="1" type="ORF">SAMN02745207_00527</name>
</gene>
<name>A0A1M5RHN6_9CLOT</name>
<proteinExistence type="predicted"/>
<sequence>MNECRFLSTFSEKVLCFESCAFYNYEGIKGACPFKEAYFNRDKYYELQDRVEEDYSLYFNKEEVYNI</sequence>